<keyword evidence="11" id="KW-1185">Reference proteome</keyword>
<evidence type="ECO:0000313" key="11">
    <source>
        <dbReference type="Proteomes" id="UP001470752"/>
    </source>
</evidence>
<keyword evidence="6 8" id="KW-0456">Lyase</keyword>
<dbReference type="SUPFAM" id="SSF51366">
    <property type="entry name" value="Ribulose-phoshate binding barrel"/>
    <property type="match status" value="1"/>
</dbReference>
<dbReference type="PANTHER" id="PTHR43406">
    <property type="entry name" value="TRYPTOPHAN SYNTHASE, ALPHA CHAIN"/>
    <property type="match status" value="1"/>
</dbReference>
<gene>
    <name evidence="8 10" type="primary">trpA</name>
    <name evidence="10" type="ORF">AAAX94_06785</name>
</gene>
<comment type="pathway">
    <text evidence="1 8">Amino-acid biosynthesis; L-tryptophan biosynthesis; L-tryptophan from chorismate: step 5/5.</text>
</comment>
<comment type="subunit">
    <text evidence="2 8">Tetramer of two alpha and two beta chains.</text>
</comment>
<evidence type="ECO:0000256" key="4">
    <source>
        <dbReference type="ARBA" id="ARBA00022822"/>
    </source>
</evidence>
<dbReference type="HAMAP" id="MF_00131">
    <property type="entry name" value="Trp_synth_alpha"/>
    <property type="match status" value="1"/>
</dbReference>
<feature type="active site" description="Proton acceptor" evidence="8">
    <location>
        <position position="56"/>
    </location>
</feature>
<proteinExistence type="inferred from homology"/>
<evidence type="ECO:0000256" key="2">
    <source>
        <dbReference type="ARBA" id="ARBA00011270"/>
    </source>
</evidence>
<protein>
    <recommendedName>
        <fullName evidence="8">Tryptophan synthase alpha chain</fullName>
        <ecNumber evidence="8">4.2.1.20</ecNumber>
    </recommendedName>
</protein>
<dbReference type="GO" id="GO:0004834">
    <property type="term" value="F:tryptophan synthase activity"/>
    <property type="evidence" value="ECO:0007669"/>
    <property type="project" value="UniProtKB-EC"/>
</dbReference>
<sequence>MSNKITEAFAKGKAFIPFITCGDPSLEITEQLVYAMEEAGADLIELGIPFSDPTAEGPVIQEANVRALSGGVTTDKVFDMVAKIRQKTAIPMVFMTYANVAFSYGTEHFIKKAAEVGMDGLILPDVPFEEKEEFDTVCKQYGLDLISLIAPTSHERITQIAKEANGFVYCVSSLGVTGTRTQITTDIGGMVKLVKAVKDIPCAVGFGISTPEQAKKMAAQSDGAIVGSAIVKLCAAHGENCVPYVKEYVKSMKDAVREA</sequence>
<feature type="active site" description="Proton acceptor" evidence="8">
    <location>
        <position position="45"/>
    </location>
</feature>
<evidence type="ECO:0000256" key="6">
    <source>
        <dbReference type="ARBA" id="ARBA00023239"/>
    </source>
</evidence>
<evidence type="ECO:0000256" key="3">
    <source>
        <dbReference type="ARBA" id="ARBA00022605"/>
    </source>
</evidence>
<organism evidence="10 11">
    <name type="scientific">Blautia acetigignens</name>
    <dbReference type="NCBI Taxonomy" id="2981783"/>
    <lineage>
        <taxon>Bacteria</taxon>
        <taxon>Bacillati</taxon>
        <taxon>Bacillota</taxon>
        <taxon>Clostridia</taxon>
        <taxon>Lachnospirales</taxon>
        <taxon>Lachnospiraceae</taxon>
        <taxon>Blautia</taxon>
    </lineage>
</organism>
<keyword evidence="5 8" id="KW-0057">Aromatic amino acid biosynthesis</keyword>
<evidence type="ECO:0000256" key="8">
    <source>
        <dbReference type="HAMAP-Rule" id="MF_00131"/>
    </source>
</evidence>
<reference evidence="10 11" key="1">
    <citation type="submission" date="2024-04" db="EMBL/GenBank/DDBJ databases">
        <title>Human intestinal bacterial collection.</title>
        <authorList>
            <person name="Pauvert C."/>
            <person name="Hitch T.C.A."/>
            <person name="Clavel T."/>
        </authorList>
    </citation>
    <scope>NUCLEOTIDE SEQUENCE [LARGE SCALE GENOMIC DNA]</scope>
    <source>
        <strain evidence="10 11">CLA-AA-H161</strain>
    </source>
</reference>
<comment type="similarity">
    <text evidence="8 9">Belongs to the TrpA family.</text>
</comment>
<comment type="function">
    <text evidence="8">The alpha subunit is responsible for the aldol cleavage of indoleglycerol phosphate to indole and glyceraldehyde 3-phosphate.</text>
</comment>
<dbReference type="InterPro" id="IPR002028">
    <property type="entry name" value="Trp_synthase_suA"/>
</dbReference>
<evidence type="ECO:0000256" key="9">
    <source>
        <dbReference type="RuleBase" id="RU003662"/>
    </source>
</evidence>
<evidence type="ECO:0000313" key="10">
    <source>
        <dbReference type="EMBL" id="MEQ2412726.1"/>
    </source>
</evidence>
<dbReference type="Proteomes" id="UP001470752">
    <property type="component" value="Unassembled WGS sequence"/>
</dbReference>
<name>A0ABV1CK38_9FIRM</name>
<dbReference type="CDD" id="cd04724">
    <property type="entry name" value="Tryptophan_synthase_alpha"/>
    <property type="match status" value="1"/>
</dbReference>
<dbReference type="NCBIfam" id="TIGR00262">
    <property type="entry name" value="trpA"/>
    <property type="match status" value="1"/>
</dbReference>
<dbReference type="RefSeq" id="WP_349083041.1">
    <property type="nucleotide sequence ID" value="NZ_JBBNFW010000144.1"/>
</dbReference>
<dbReference type="InterPro" id="IPR011060">
    <property type="entry name" value="RibuloseP-bd_barrel"/>
</dbReference>
<comment type="caution">
    <text evidence="10">The sequence shown here is derived from an EMBL/GenBank/DDBJ whole genome shotgun (WGS) entry which is preliminary data.</text>
</comment>
<dbReference type="Pfam" id="PF00290">
    <property type="entry name" value="Trp_syntA"/>
    <property type="match status" value="1"/>
</dbReference>
<dbReference type="PANTHER" id="PTHR43406:SF1">
    <property type="entry name" value="TRYPTOPHAN SYNTHASE ALPHA CHAIN, CHLOROPLASTIC"/>
    <property type="match status" value="1"/>
</dbReference>
<evidence type="ECO:0000256" key="1">
    <source>
        <dbReference type="ARBA" id="ARBA00004733"/>
    </source>
</evidence>
<accession>A0ABV1CK38</accession>
<evidence type="ECO:0000256" key="7">
    <source>
        <dbReference type="ARBA" id="ARBA00049047"/>
    </source>
</evidence>
<evidence type="ECO:0000256" key="5">
    <source>
        <dbReference type="ARBA" id="ARBA00023141"/>
    </source>
</evidence>
<dbReference type="Gene3D" id="3.20.20.70">
    <property type="entry name" value="Aldolase class I"/>
    <property type="match status" value="1"/>
</dbReference>
<comment type="catalytic activity">
    <reaction evidence="7 8">
        <text>(1S,2R)-1-C-(indol-3-yl)glycerol 3-phosphate + L-serine = D-glyceraldehyde 3-phosphate + L-tryptophan + H2O</text>
        <dbReference type="Rhea" id="RHEA:10532"/>
        <dbReference type="ChEBI" id="CHEBI:15377"/>
        <dbReference type="ChEBI" id="CHEBI:33384"/>
        <dbReference type="ChEBI" id="CHEBI:57912"/>
        <dbReference type="ChEBI" id="CHEBI:58866"/>
        <dbReference type="ChEBI" id="CHEBI:59776"/>
        <dbReference type="EC" id="4.2.1.20"/>
    </reaction>
</comment>
<dbReference type="EC" id="4.2.1.20" evidence="8"/>
<keyword evidence="4 8" id="KW-0822">Tryptophan biosynthesis</keyword>
<dbReference type="EMBL" id="JBBNFW010000144">
    <property type="protein sequence ID" value="MEQ2412726.1"/>
    <property type="molecule type" value="Genomic_DNA"/>
</dbReference>
<keyword evidence="3 8" id="KW-0028">Amino-acid biosynthesis</keyword>
<dbReference type="InterPro" id="IPR013785">
    <property type="entry name" value="Aldolase_TIM"/>
</dbReference>